<evidence type="ECO:0000313" key="2">
    <source>
        <dbReference type="EMBL" id="KAK3285473.1"/>
    </source>
</evidence>
<evidence type="ECO:0000256" key="1">
    <source>
        <dbReference type="SAM" id="MobiDB-lite"/>
    </source>
</evidence>
<feature type="compositionally biased region" description="Polar residues" evidence="1">
    <location>
        <begin position="145"/>
        <end position="154"/>
    </location>
</feature>
<feature type="region of interest" description="Disordered" evidence="1">
    <location>
        <begin position="139"/>
        <end position="167"/>
    </location>
</feature>
<protein>
    <submittedName>
        <fullName evidence="2">Uncharacterized protein</fullName>
    </submittedName>
</protein>
<evidence type="ECO:0000313" key="3">
    <source>
        <dbReference type="Proteomes" id="UP001190700"/>
    </source>
</evidence>
<gene>
    <name evidence="2" type="ORF">CYMTET_6921</name>
</gene>
<feature type="region of interest" description="Disordered" evidence="1">
    <location>
        <begin position="103"/>
        <end position="125"/>
    </location>
</feature>
<dbReference type="EMBL" id="LGRX02001799">
    <property type="protein sequence ID" value="KAK3285473.1"/>
    <property type="molecule type" value="Genomic_DNA"/>
</dbReference>
<organism evidence="2 3">
    <name type="scientific">Cymbomonas tetramitiformis</name>
    <dbReference type="NCBI Taxonomy" id="36881"/>
    <lineage>
        <taxon>Eukaryota</taxon>
        <taxon>Viridiplantae</taxon>
        <taxon>Chlorophyta</taxon>
        <taxon>Pyramimonadophyceae</taxon>
        <taxon>Pyramimonadales</taxon>
        <taxon>Pyramimonadaceae</taxon>
        <taxon>Cymbomonas</taxon>
    </lineage>
</organism>
<comment type="caution">
    <text evidence="2">The sequence shown here is derived from an EMBL/GenBank/DDBJ whole genome shotgun (WGS) entry which is preliminary data.</text>
</comment>
<proteinExistence type="predicted"/>
<dbReference type="Proteomes" id="UP001190700">
    <property type="component" value="Unassembled WGS sequence"/>
</dbReference>
<reference evidence="2 3" key="1">
    <citation type="journal article" date="2015" name="Genome Biol. Evol.">
        <title>Comparative Genomics of a Bacterivorous Green Alga Reveals Evolutionary Causalities and Consequences of Phago-Mixotrophic Mode of Nutrition.</title>
        <authorList>
            <person name="Burns J.A."/>
            <person name="Paasch A."/>
            <person name="Narechania A."/>
            <person name="Kim E."/>
        </authorList>
    </citation>
    <scope>NUCLEOTIDE SEQUENCE [LARGE SCALE GENOMIC DNA]</scope>
    <source>
        <strain evidence="2 3">PLY_AMNH</strain>
    </source>
</reference>
<accession>A0AAE0GWL6</accession>
<name>A0AAE0GWL6_9CHLO</name>
<keyword evidence="3" id="KW-1185">Reference proteome</keyword>
<dbReference type="AlphaFoldDB" id="A0AAE0GWL6"/>
<sequence>MFTNVWSLGPMGGLIQRMQTVQVPDRADIQHRSNCLLQDRCGFLGTPCGNVDCQEERWDGVDGSNPGICGTLANVARAIRGANASSGNHDGCKRGFGRQGCPGPLVSRDVGHRPAQTSDHAPRGHKALREQEIHGRIWHPGTWAPANNGQNSVSLRAKERSSWTPGRHSGTVTLELAEEYLMLLVEFVSFIGFEINIEKCEDPVTQVKYRKVRLSTAKGVCTAWIDKEYIGHVLAHSAVSVGTVGARKVLLERQVVKEDFSATGIHNYPDCAHQISPARWERSLMVLSQLSNQWGWARNVFGAALGLG</sequence>